<feature type="binding site" evidence="8">
    <location>
        <position position="66"/>
    </location>
    <ligand>
        <name>Mg(2+)</name>
        <dbReference type="ChEBI" id="CHEBI:18420"/>
    </ligand>
</feature>
<evidence type="ECO:0000256" key="8">
    <source>
        <dbReference type="HAMAP-Rule" id="MF_00917"/>
    </source>
</evidence>
<dbReference type="EMBL" id="JADIMD010000085">
    <property type="protein sequence ID" value="MBO8474758.1"/>
    <property type="molecule type" value="Genomic_DNA"/>
</dbReference>
<dbReference type="Pfam" id="PF13353">
    <property type="entry name" value="Fer4_12"/>
    <property type="match status" value="1"/>
</dbReference>
<evidence type="ECO:0000256" key="7">
    <source>
        <dbReference type="ARBA" id="ARBA00023239"/>
    </source>
</evidence>
<name>A0A9D9IL55_9BACT</name>
<feature type="binding site" evidence="8">
    <location>
        <position position="64"/>
    </location>
    <ligand>
        <name>[4Fe-4S] cluster</name>
        <dbReference type="ChEBI" id="CHEBI:49883"/>
        <note>4Fe-4S-S-AdoMet</note>
    </ligand>
</feature>
<gene>
    <name evidence="8" type="primary">queE</name>
    <name evidence="9" type="ORF">IAB91_05660</name>
</gene>
<evidence type="ECO:0000256" key="4">
    <source>
        <dbReference type="ARBA" id="ARBA00022842"/>
    </source>
</evidence>
<comment type="caution">
    <text evidence="9">The sequence shown here is derived from an EMBL/GenBank/DDBJ whole genome shotgun (WGS) entry which is preliminary data.</text>
</comment>
<comment type="caution">
    <text evidence="8">Lacks conserved residue(s) required for the propagation of feature annotation.</text>
</comment>
<comment type="subunit">
    <text evidence="8">Homodimer.</text>
</comment>
<evidence type="ECO:0000256" key="2">
    <source>
        <dbReference type="ARBA" id="ARBA00022691"/>
    </source>
</evidence>
<sequence>MSKVIIDAVTGVGVPDSLSDGKSAGPYIDVNECFCEAFQGEGAYSGVPALFLRVAGCHVGCRWCDTKEAWGRGIRFSVSDLVSVFDSNGLVQLMERGHHLVVTGGSPLLQQDSLVVFLRELSSKCNVKPFIEIENECSMVVSRDCESLFGLIDCWNCSPKLSGSGVPEEKRYCPDAVRQVVSMAKESWFKFVVSPDHLSEDWYEIDRLFIRDGLVCKDRIILMPEGSGPEELCSDRRAAVAEFAVSHDVRYSERVHVNLYGRRRSV</sequence>
<comment type="pathway">
    <text evidence="8">Purine metabolism; 7-cyano-7-deazaguanine biosynthesis.</text>
</comment>
<dbReference type="GO" id="GO:0051539">
    <property type="term" value="F:4 iron, 4 sulfur cluster binding"/>
    <property type="evidence" value="ECO:0007669"/>
    <property type="project" value="UniProtKB-UniRule"/>
</dbReference>
<dbReference type="PANTHER" id="PTHR42836">
    <property type="entry name" value="7-CARBOXY-7-DEAZAGUANINE SYNTHASE"/>
    <property type="match status" value="1"/>
</dbReference>
<dbReference type="GO" id="GO:0008616">
    <property type="term" value="P:tRNA queuosine(34) biosynthetic process"/>
    <property type="evidence" value="ECO:0007669"/>
    <property type="project" value="UniProtKB-UniRule"/>
</dbReference>
<dbReference type="AlphaFoldDB" id="A0A9D9IL55"/>
<feature type="binding site" evidence="8">
    <location>
        <begin position="63"/>
        <end position="65"/>
    </location>
    <ligand>
        <name>S-adenosyl-L-methionine</name>
        <dbReference type="ChEBI" id="CHEBI:59789"/>
    </ligand>
</feature>
<dbReference type="HAMAP" id="MF_00917">
    <property type="entry name" value="QueE"/>
    <property type="match status" value="1"/>
</dbReference>
<dbReference type="Gene3D" id="3.20.20.70">
    <property type="entry name" value="Aldolase class I"/>
    <property type="match status" value="1"/>
</dbReference>
<keyword evidence="3 8" id="KW-0479">Metal-binding</keyword>
<proteinExistence type="inferred from homology"/>
<evidence type="ECO:0000313" key="10">
    <source>
        <dbReference type="Proteomes" id="UP000823757"/>
    </source>
</evidence>
<feature type="binding site" evidence="8">
    <location>
        <position position="57"/>
    </location>
    <ligand>
        <name>[4Fe-4S] cluster</name>
        <dbReference type="ChEBI" id="CHEBI:49883"/>
        <note>4Fe-4S-S-AdoMet</note>
    </ligand>
</feature>
<feature type="binding site" evidence="8">
    <location>
        <position position="103"/>
    </location>
    <ligand>
        <name>substrate</name>
    </ligand>
</feature>
<dbReference type="GO" id="GO:0016840">
    <property type="term" value="F:carbon-nitrogen lyase activity"/>
    <property type="evidence" value="ECO:0007669"/>
    <property type="project" value="UniProtKB-UniRule"/>
</dbReference>
<dbReference type="GO" id="GO:1904047">
    <property type="term" value="F:S-adenosyl-L-methionine binding"/>
    <property type="evidence" value="ECO:0007669"/>
    <property type="project" value="UniProtKB-UniRule"/>
</dbReference>
<dbReference type="SFLD" id="SFLDS00029">
    <property type="entry name" value="Radical_SAM"/>
    <property type="match status" value="1"/>
</dbReference>
<evidence type="ECO:0000256" key="6">
    <source>
        <dbReference type="ARBA" id="ARBA00023014"/>
    </source>
</evidence>
<dbReference type="InterPro" id="IPR024924">
    <property type="entry name" value="7-CO-7-deazaguanine_synth-like"/>
</dbReference>
<comment type="function">
    <text evidence="8">Catalyzes the complex heterocyclic radical-mediated conversion of 6-carboxy-5,6,7,8-tetrahydropterin (CPH4) to 7-carboxy-7-deazaguanine (CDG), a step common to the biosynthetic pathways of all 7-deazapurine-containing compounds.</text>
</comment>
<keyword evidence="8" id="KW-0671">Queuosine biosynthesis</keyword>
<feature type="binding site" evidence="8">
    <location>
        <begin position="38"/>
        <end position="40"/>
    </location>
    <ligand>
        <name>substrate</name>
    </ligand>
</feature>
<dbReference type="PANTHER" id="PTHR42836:SF1">
    <property type="entry name" value="7-CARBOXY-7-DEAZAGUANINE SYNTHASE"/>
    <property type="match status" value="1"/>
</dbReference>
<keyword evidence="1 8" id="KW-0004">4Fe-4S</keyword>
<evidence type="ECO:0000256" key="1">
    <source>
        <dbReference type="ARBA" id="ARBA00022485"/>
    </source>
</evidence>
<keyword evidence="2 8" id="KW-0949">S-adenosyl-L-methionine</keyword>
<keyword evidence="6 8" id="KW-0411">Iron-sulfur</keyword>
<dbReference type="Proteomes" id="UP000823757">
    <property type="component" value="Unassembled WGS sequence"/>
</dbReference>
<reference evidence="9" key="2">
    <citation type="journal article" date="2021" name="PeerJ">
        <title>Extensive microbial diversity within the chicken gut microbiome revealed by metagenomics and culture.</title>
        <authorList>
            <person name="Gilroy R."/>
            <person name="Ravi A."/>
            <person name="Getino M."/>
            <person name="Pursley I."/>
            <person name="Horton D.L."/>
            <person name="Alikhan N.F."/>
            <person name="Baker D."/>
            <person name="Gharbi K."/>
            <person name="Hall N."/>
            <person name="Watson M."/>
            <person name="Adriaenssens E.M."/>
            <person name="Foster-Nyarko E."/>
            <person name="Jarju S."/>
            <person name="Secka A."/>
            <person name="Antonio M."/>
            <person name="Oren A."/>
            <person name="Chaudhuri R.R."/>
            <person name="La Ragione R."/>
            <person name="Hildebrand F."/>
            <person name="Pallen M.J."/>
        </authorList>
    </citation>
    <scope>NUCLEOTIDE SEQUENCE</scope>
    <source>
        <strain evidence="9">B1-13419</strain>
    </source>
</reference>
<protein>
    <recommendedName>
        <fullName evidence="8">7-carboxy-7-deazaguanine synthase</fullName>
        <shortName evidence="8">CDG synthase</shortName>
        <ecNumber evidence="8">4.3.99.3</ecNumber>
    </recommendedName>
    <alternativeName>
        <fullName evidence="8">Queuosine biosynthesis protein QueE</fullName>
    </alternativeName>
</protein>
<feature type="binding site" evidence="8">
    <location>
        <position position="61"/>
    </location>
    <ligand>
        <name>[4Fe-4S] cluster</name>
        <dbReference type="ChEBI" id="CHEBI:49883"/>
        <note>4Fe-4S-S-AdoMet</note>
    </ligand>
</feature>
<comment type="catalytic activity">
    <reaction evidence="8">
        <text>6-carboxy-5,6,7,8-tetrahydropterin + H(+) = 7-carboxy-7-carbaguanine + NH4(+)</text>
        <dbReference type="Rhea" id="RHEA:27974"/>
        <dbReference type="ChEBI" id="CHEBI:15378"/>
        <dbReference type="ChEBI" id="CHEBI:28938"/>
        <dbReference type="ChEBI" id="CHEBI:61032"/>
        <dbReference type="ChEBI" id="CHEBI:61036"/>
        <dbReference type="EC" id="4.3.99.3"/>
    </reaction>
</comment>
<evidence type="ECO:0000256" key="3">
    <source>
        <dbReference type="ARBA" id="ARBA00022723"/>
    </source>
</evidence>
<dbReference type="InterPro" id="IPR013785">
    <property type="entry name" value="Aldolase_TIM"/>
</dbReference>
<organism evidence="9 10">
    <name type="scientific">Candidatus Cryptobacteroides faecigallinarum</name>
    <dbReference type="NCBI Taxonomy" id="2840763"/>
    <lineage>
        <taxon>Bacteria</taxon>
        <taxon>Pseudomonadati</taxon>
        <taxon>Bacteroidota</taxon>
        <taxon>Bacteroidia</taxon>
        <taxon>Bacteroidales</taxon>
        <taxon>Candidatus Cryptobacteroides</taxon>
    </lineage>
</organism>
<comment type="cofactor">
    <cofactor evidence="8">
        <name>S-adenosyl-L-methionine</name>
        <dbReference type="ChEBI" id="CHEBI:59789"/>
    </cofactor>
    <text evidence="8">Binds 1 S-adenosyl-L-methionine per subunit.</text>
</comment>
<evidence type="ECO:0000313" key="9">
    <source>
        <dbReference type="EMBL" id="MBO8474758.1"/>
    </source>
</evidence>
<keyword evidence="4 8" id="KW-0460">Magnesium</keyword>
<comment type="cofactor">
    <cofactor evidence="8">
        <name>Mg(2+)</name>
        <dbReference type="ChEBI" id="CHEBI:18420"/>
    </cofactor>
</comment>
<dbReference type="InterPro" id="IPR007197">
    <property type="entry name" value="rSAM"/>
</dbReference>
<keyword evidence="5 8" id="KW-0408">Iron</keyword>
<reference evidence="9" key="1">
    <citation type="submission" date="2020-10" db="EMBL/GenBank/DDBJ databases">
        <authorList>
            <person name="Gilroy R."/>
        </authorList>
    </citation>
    <scope>NUCLEOTIDE SEQUENCE</scope>
    <source>
        <strain evidence="9">B1-13419</strain>
    </source>
</reference>
<comment type="similarity">
    <text evidence="8">Belongs to the radical SAM superfamily. 7-carboxy-7-deazaguanine synthase family.</text>
</comment>
<feature type="binding site" evidence="8">
    <location>
        <begin position="158"/>
        <end position="160"/>
    </location>
    <ligand>
        <name>S-adenosyl-L-methionine</name>
        <dbReference type="ChEBI" id="CHEBI:59789"/>
    </ligand>
</feature>
<keyword evidence="7 8" id="KW-0456">Lyase</keyword>
<comment type="cofactor">
    <cofactor evidence="8">
        <name>[4Fe-4S] cluster</name>
        <dbReference type="ChEBI" id="CHEBI:49883"/>
    </cofactor>
    <text evidence="8">Binds 1 [4Fe-4S] cluster. The cluster is coordinated with 3 cysteines and an exchangeable S-adenosyl-L-methionine.</text>
</comment>
<feature type="binding site" evidence="8">
    <location>
        <position position="53"/>
    </location>
    <ligand>
        <name>substrate</name>
    </ligand>
</feature>
<dbReference type="EC" id="4.3.99.3" evidence="8"/>
<accession>A0A9D9IL55</accession>
<feature type="binding site" evidence="8">
    <location>
        <position position="105"/>
    </location>
    <ligand>
        <name>S-adenosyl-L-methionine</name>
        <dbReference type="ChEBI" id="CHEBI:59789"/>
    </ligand>
</feature>
<evidence type="ECO:0000256" key="5">
    <source>
        <dbReference type="ARBA" id="ARBA00023004"/>
    </source>
</evidence>
<dbReference type="GO" id="GO:0000287">
    <property type="term" value="F:magnesium ion binding"/>
    <property type="evidence" value="ECO:0007669"/>
    <property type="project" value="UniProtKB-UniRule"/>
</dbReference>